<dbReference type="STRING" id="3880.G7KNQ4"/>
<dbReference type="EnsemblPlants" id="AES75077">
    <property type="protein sequence ID" value="AES75077"/>
    <property type="gene ID" value="MTR_6g023990"/>
</dbReference>
<dbReference type="InterPro" id="IPR002347">
    <property type="entry name" value="SDR_fam"/>
</dbReference>
<keyword evidence="5" id="KW-1185">Reference proteome</keyword>
<reference evidence="2 5" key="2">
    <citation type="journal article" date="2014" name="BMC Genomics">
        <title>An improved genome release (version Mt4.0) for the model legume Medicago truncatula.</title>
        <authorList>
            <person name="Tang H."/>
            <person name="Krishnakumar V."/>
            <person name="Bidwell S."/>
            <person name="Rosen B."/>
            <person name="Chan A."/>
            <person name="Zhou S."/>
            <person name="Gentzbittel L."/>
            <person name="Childs K.L."/>
            <person name="Yandell M."/>
            <person name="Gundlach H."/>
            <person name="Mayer K.F."/>
            <person name="Schwartz D.C."/>
            <person name="Town C.D."/>
        </authorList>
    </citation>
    <scope>GENOME REANNOTATION</scope>
    <source>
        <strain evidence="4 5">cv. Jemalong A17</strain>
    </source>
</reference>
<dbReference type="EMBL" id="CM001222">
    <property type="protein sequence ID" value="AES75077.1"/>
    <property type="molecule type" value="Genomic_DNA"/>
</dbReference>
<dbReference type="PaxDb" id="3880-AES75077"/>
<dbReference type="InterPro" id="IPR020904">
    <property type="entry name" value="Sc_DH/Rdtase_CS"/>
</dbReference>
<dbReference type="AlphaFoldDB" id="G7KNQ4"/>
<dbReference type="FunFam" id="3.40.50.720:FF:000084">
    <property type="entry name" value="Short-chain dehydrogenase reductase"/>
    <property type="match status" value="1"/>
</dbReference>
<evidence type="ECO:0000313" key="5">
    <source>
        <dbReference type="Proteomes" id="UP000002051"/>
    </source>
</evidence>
<dbReference type="PRINTS" id="PR00080">
    <property type="entry name" value="SDRFAMILY"/>
</dbReference>
<reference evidence="4" key="3">
    <citation type="submission" date="2015-04" db="UniProtKB">
        <authorList>
            <consortium name="EnsemblPlants"/>
        </authorList>
    </citation>
    <scope>IDENTIFICATION</scope>
    <source>
        <strain evidence="4">cv. Jemalong A17</strain>
    </source>
</reference>
<dbReference type="EC" id="1.1.1.-" evidence="3"/>
<dbReference type="PROSITE" id="PS00061">
    <property type="entry name" value="ADH_SHORT"/>
    <property type="match status" value="1"/>
</dbReference>
<keyword evidence="3" id="KW-0560">Oxidoreductase</keyword>
<dbReference type="SUPFAM" id="SSF51735">
    <property type="entry name" value="NAD(P)-binding Rossmann-fold domains"/>
    <property type="match status" value="1"/>
</dbReference>
<evidence type="ECO:0000313" key="4">
    <source>
        <dbReference type="EnsemblPlants" id="AES75077"/>
    </source>
</evidence>
<evidence type="ECO:0000313" key="3">
    <source>
        <dbReference type="EMBL" id="RHN50607.1"/>
    </source>
</evidence>
<dbReference type="PANTHER" id="PTHR42820">
    <property type="entry name" value="SHORT-CHAIN DEHYDROGENASE REDUCTASE"/>
    <property type="match status" value="1"/>
</dbReference>
<sequence>MAEAMSRNSSNLRLSGKIAIITGGASGIGEATAHVFANEGASHVVIADIQDELGNQVATSIGNQRCTYIHCDVADEDQVKNLIQSTVNTYGQVDIMFTNAGIFSPTDQTVLKLDMSQLDRLFTINVRGMALCVKHAAHAMVEGRIRGSIVCTGSVHSSHGFLRSTDYTMSKHAVLGLMRAASVQLAAHGIRVNCVSPNGLATPLTCKLLGVSKEKAQETYKGYARLEGVVLTPKHVADVVLFLASNDAEFVTGLDLSVDGGFAYGK</sequence>
<gene>
    <name evidence="4" type="primary">11413011</name>
    <name evidence="2" type="ordered locus">MTR_6g023990</name>
    <name evidence="3" type="ORF">MtrunA17_Chr6g0459301</name>
</gene>
<dbReference type="eggNOG" id="KOG0725">
    <property type="taxonomic scope" value="Eukaryota"/>
</dbReference>
<dbReference type="Proteomes" id="UP000265566">
    <property type="component" value="Chromosome 6"/>
</dbReference>
<dbReference type="OrthoDB" id="294295at2759"/>
<dbReference type="Gene3D" id="3.40.50.720">
    <property type="entry name" value="NAD(P)-binding Rossmann-like Domain"/>
    <property type="match status" value="1"/>
</dbReference>
<organism evidence="2 5">
    <name type="scientific">Medicago truncatula</name>
    <name type="common">Barrel medic</name>
    <name type="synonym">Medicago tribuloides</name>
    <dbReference type="NCBI Taxonomy" id="3880"/>
    <lineage>
        <taxon>Eukaryota</taxon>
        <taxon>Viridiplantae</taxon>
        <taxon>Streptophyta</taxon>
        <taxon>Embryophyta</taxon>
        <taxon>Tracheophyta</taxon>
        <taxon>Spermatophyta</taxon>
        <taxon>Magnoliopsida</taxon>
        <taxon>eudicotyledons</taxon>
        <taxon>Gunneridae</taxon>
        <taxon>Pentapetalae</taxon>
        <taxon>rosids</taxon>
        <taxon>fabids</taxon>
        <taxon>Fabales</taxon>
        <taxon>Fabaceae</taxon>
        <taxon>Papilionoideae</taxon>
        <taxon>50 kb inversion clade</taxon>
        <taxon>NPAAA clade</taxon>
        <taxon>Hologalegina</taxon>
        <taxon>IRL clade</taxon>
        <taxon>Trifolieae</taxon>
        <taxon>Medicago</taxon>
    </lineage>
</organism>
<reference evidence="3" key="4">
    <citation type="journal article" date="2018" name="Nat. Plants">
        <title>Whole-genome landscape of Medicago truncatula symbiotic genes.</title>
        <authorList>
            <person name="Pecrix Y."/>
            <person name="Gamas P."/>
            <person name="Carrere S."/>
        </authorList>
    </citation>
    <scope>NUCLEOTIDE SEQUENCE</scope>
    <source>
        <tissue evidence="3">Leaves</tissue>
    </source>
</reference>
<reference evidence="2 5" key="1">
    <citation type="journal article" date="2011" name="Nature">
        <title>The Medicago genome provides insight into the evolution of rhizobial symbioses.</title>
        <authorList>
            <person name="Young N.D."/>
            <person name="Debelle F."/>
            <person name="Oldroyd G.E."/>
            <person name="Geurts R."/>
            <person name="Cannon S.B."/>
            <person name="Udvardi M.K."/>
            <person name="Benedito V.A."/>
            <person name="Mayer K.F."/>
            <person name="Gouzy J."/>
            <person name="Schoof H."/>
            <person name="Van de Peer Y."/>
            <person name="Proost S."/>
            <person name="Cook D.R."/>
            <person name="Meyers B.C."/>
            <person name="Spannagl M."/>
            <person name="Cheung F."/>
            <person name="De Mita S."/>
            <person name="Krishnakumar V."/>
            <person name="Gundlach H."/>
            <person name="Zhou S."/>
            <person name="Mudge J."/>
            <person name="Bharti A.K."/>
            <person name="Murray J.D."/>
            <person name="Naoumkina M.A."/>
            <person name="Rosen B."/>
            <person name="Silverstein K.A."/>
            <person name="Tang H."/>
            <person name="Rombauts S."/>
            <person name="Zhao P.X."/>
            <person name="Zhou P."/>
            <person name="Barbe V."/>
            <person name="Bardou P."/>
            <person name="Bechner M."/>
            <person name="Bellec A."/>
            <person name="Berger A."/>
            <person name="Berges H."/>
            <person name="Bidwell S."/>
            <person name="Bisseling T."/>
            <person name="Choisne N."/>
            <person name="Couloux A."/>
            <person name="Denny R."/>
            <person name="Deshpande S."/>
            <person name="Dai X."/>
            <person name="Doyle J.J."/>
            <person name="Dudez A.M."/>
            <person name="Farmer A.D."/>
            <person name="Fouteau S."/>
            <person name="Franken C."/>
            <person name="Gibelin C."/>
            <person name="Gish J."/>
            <person name="Goldstein S."/>
            <person name="Gonzalez A.J."/>
            <person name="Green P.J."/>
            <person name="Hallab A."/>
            <person name="Hartog M."/>
            <person name="Hua A."/>
            <person name="Humphray S.J."/>
            <person name="Jeong D.H."/>
            <person name="Jing Y."/>
            <person name="Jocker A."/>
            <person name="Kenton S.M."/>
            <person name="Kim D.J."/>
            <person name="Klee K."/>
            <person name="Lai H."/>
            <person name="Lang C."/>
            <person name="Lin S."/>
            <person name="Macmil S.L."/>
            <person name="Magdelenat G."/>
            <person name="Matthews L."/>
            <person name="McCorrison J."/>
            <person name="Monaghan E.L."/>
            <person name="Mun J.H."/>
            <person name="Najar F.Z."/>
            <person name="Nicholson C."/>
            <person name="Noirot C."/>
            <person name="O'Bleness M."/>
            <person name="Paule C.R."/>
            <person name="Poulain J."/>
            <person name="Prion F."/>
            <person name="Qin B."/>
            <person name="Qu C."/>
            <person name="Retzel E.F."/>
            <person name="Riddle C."/>
            <person name="Sallet E."/>
            <person name="Samain S."/>
            <person name="Samson N."/>
            <person name="Sanders I."/>
            <person name="Saurat O."/>
            <person name="Scarpelli C."/>
            <person name="Schiex T."/>
            <person name="Segurens B."/>
            <person name="Severin A.J."/>
            <person name="Sherrier D.J."/>
            <person name="Shi R."/>
            <person name="Sims S."/>
            <person name="Singer S.R."/>
            <person name="Sinharoy S."/>
            <person name="Sterck L."/>
            <person name="Viollet A."/>
            <person name="Wang B.B."/>
            <person name="Wang K."/>
            <person name="Wang M."/>
            <person name="Wang X."/>
            <person name="Warfsmann J."/>
            <person name="Weissenbach J."/>
            <person name="White D.D."/>
            <person name="White J.D."/>
            <person name="Wiley G.B."/>
            <person name="Wincker P."/>
            <person name="Xing Y."/>
            <person name="Yang L."/>
            <person name="Yao Z."/>
            <person name="Ying F."/>
            <person name="Zhai J."/>
            <person name="Zhou L."/>
            <person name="Zuber A."/>
            <person name="Denarie J."/>
            <person name="Dixon R.A."/>
            <person name="May G.D."/>
            <person name="Schwartz D.C."/>
            <person name="Rogers J."/>
            <person name="Quetier F."/>
            <person name="Town C.D."/>
            <person name="Roe B.A."/>
        </authorList>
    </citation>
    <scope>NUCLEOTIDE SEQUENCE [LARGE SCALE GENOMIC DNA]</scope>
    <source>
        <strain evidence="2">A17</strain>
        <strain evidence="4 5">cv. Jemalong A17</strain>
    </source>
</reference>
<dbReference type="GO" id="GO:0016491">
    <property type="term" value="F:oxidoreductase activity"/>
    <property type="evidence" value="ECO:0007669"/>
    <property type="project" value="UniProtKB-KW"/>
</dbReference>
<dbReference type="PANTHER" id="PTHR42820:SF17">
    <property type="entry name" value="OXIDOREDUCTASE-RELATED"/>
    <property type="match status" value="1"/>
</dbReference>
<accession>G7KNQ4</accession>
<dbReference type="KEGG" id="mtr:11413011"/>
<dbReference type="InterPro" id="IPR036291">
    <property type="entry name" value="NAD(P)-bd_dom_sf"/>
</dbReference>
<dbReference type="EMBL" id="PSQE01000006">
    <property type="protein sequence ID" value="RHN50607.1"/>
    <property type="molecule type" value="Genomic_DNA"/>
</dbReference>
<dbReference type="PRINTS" id="PR00081">
    <property type="entry name" value="GDHRDH"/>
</dbReference>
<dbReference type="Proteomes" id="UP000002051">
    <property type="component" value="Chromosome 6"/>
</dbReference>
<comment type="similarity">
    <text evidence="1">Belongs to the short-chain dehydrogenases/reductases (SDR) family.</text>
</comment>
<protein>
    <submittedName>
        <fullName evidence="3">Putative oxidoreductase</fullName>
        <ecNumber evidence="3">1.1.1.-</ecNumber>
    </submittedName>
    <submittedName>
        <fullName evidence="2">Short-chain dehydrogenase/reductase</fullName>
    </submittedName>
</protein>
<evidence type="ECO:0000313" key="2">
    <source>
        <dbReference type="EMBL" id="AES75077.1"/>
    </source>
</evidence>
<dbReference type="OMA" id="ASPHNTY"/>
<name>G7KNQ4_MEDTR</name>
<dbReference type="HOGENOM" id="CLU_010194_1_0_1"/>
<dbReference type="Pfam" id="PF13561">
    <property type="entry name" value="adh_short_C2"/>
    <property type="match status" value="1"/>
</dbReference>
<evidence type="ECO:0000256" key="1">
    <source>
        <dbReference type="ARBA" id="ARBA00006484"/>
    </source>
</evidence>
<proteinExistence type="inferred from homology"/>
<dbReference type="Gramene" id="rna34913">
    <property type="protein sequence ID" value="RHN50607.1"/>
    <property type="gene ID" value="gene34913"/>
</dbReference>